<organism evidence="2 3">
    <name type="scientific">Cognatiyoonia koreensis</name>
    <dbReference type="NCBI Taxonomy" id="364200"/>
    <lineage>
        <taxon>Bacteria</taxon>
        <taxon>Pseudomonadati</taxon>
        <taxon>Pseudomonadota</taxon>
        <taxon>Alphaproteobacteria</taxon>
        <taxon>Rhodobacterales</taxon>
        <taxon>Paracoccaceae</taxon>
        <taxon>Cognatiyoonia</taxon>
    </lineage>
</organism>
<keyword evidence="3" id="KW-1185">Reference proteome</keyword>
<dbReference type="OrthoDB" id="7650680at2"/>
<dbReference type="EMBL" id="FOIZ01000001">
    <property type="protein sequence ID" value="SEW08171.1"/>
    <property type="molecule type" value="Genomic_DNA"/>
</dbReference>
<evidence type="ECO:0000256" key="1">
    <source>
        <dbReference type="SAM" id="SignalP"/>
    </source>
</evidence>
<dbReference type="RefSeq" id="WP_089990899.1">
    <property type="nucleotide sequence ID" value="NZ_FOIZ01000001.1"/>
</dbReference>
<evidence type="ECO:0000313" key="2">
    <source>
        <dbReference type="EMBL" id="SEW08171.1"/>
    </source>
</evidence>
<dbReference type="Proteomes" id="UP000199167">
    <property type="component" value="Unassembled WGS sequence"/>
</dbReference>
<accession>A0A1I0P207</accession>
<reference evidence="2 3" key="1">
    <citation type="submission" date="2016-10" db="EMBL/GenBank/DDBJ databases">
        <authorList>
            <person name="de Groot N.N."/>
        </authorList>
    </citation>
    <scope>NUCLEOTIDE SEQUENCE [LARGE SCALE GENOMIC DNA]</scope>
    <source>
        <strain evidence="2 3">DSM 17925</strain>
    </source>
</reference>
<sequence>MKAMTLAVLIGLLASAASADDLDRIMQSANRAFDRMPVLQRVEMIAGRCGADQTVNPAVAYCTSQNTIFASDAAATRPETAYLLAHTLGHAVQVNHGVADVALATINANRADEEALRGDVTRQVECIAGVIYSRAGLPLVDLADWFSREPLTDSHWGRDPLSIGPKVSIGLDVRNQWFARGYRGQIADCATPRFGADLLIAAFKG</sequence>
<feature type="chain" id="PRO_5011784073" description="Neutral zinc metallopeptidase" evidence="1">
    <location>
        <begin position="20"/>
        <end position="205"/>
    </location>
</feature>
<evidence type="ECO:0000313" key="3">
    <source>
        <dbReference type="Proteomes" id="UP000199167"/>
    </source>
</evidence>
<dbReference type="AlphaFoldDB" id="A0A1I0P207"/>
<name>A0A1I0P207_9RHOB</name>
<protein>
    <recommendedName>
        <fullName evidence="4">Neutral zinc metallopeptidase</fullName>
    </recommendedName>
</protein>
<gene>
    <name evidence="2" type="ORF">SAMN04488515_0963</name>
</gene>
<evidence type="ECO:0008006" key="4">
    <source>
        <dbReference type="Google" id="ProtNLM"/>
    </source>
</evidence>
<feature type="signal peptide" evidence="1">
    <location>
        <begin position="1"/>
        <end position="19"/>
    </location>
</feature>
<proteinExistence type="predicted"/>
<keyword evidence="1" id="KW-0732">Signal</keyword>